<reference evidence="2" key="1">
    <citation type="submission" date="2008-08" db="EMBL/GenBank/DDBJ databases">
        <title>The complete genome sequence of Coprothermobacter proteolyticus strain ATCC 5245 / DSM 5265 / BT.</title>
        <authorList>
            <person name="Dodson R.J."/>
            <person name="Durkin A.S."/>
            <person name="Wu M."/>
            <person name="Eisen J."/>
            <person name="Sutton G."/>
        </authorList>
    </citation>
    <scope>NUCLEOTIDE SEQUENCE [LARGE SCALE GENOMIC DNA]</scope>
    <source>
        <strain evidence="2">ATCC 35245 / DSM 5265 / OCM 4 / BT</strain>
    </source>
</reference>
<gene>
    <name evidence="1" type="ordered locus">COPRO5265_0381</name>
</gene>
<dbReference type="Proteomes" id="UP000001732">
    <property type="component" value="Chromosome"/>
</dbReference>
<proteinExistence type="predicted"/>
<dbReference type="RefSeq" id="WP_012544335.1">
    <property type="nucleotide sequence ID" value="NC_011295.1"/>
</dbReference>
<protein>
    <submittedName>
        <fullName evidence="1">Uncharacterized protein</fullName>
    </submittedName>
</protein>
<accession>B5Y7K0</accession>
<dbReference type="HOGENOM" id="CLU_2664818_0_0_9"/>
<name>B5Y7K0_COPPD</name>
<evidence type="ECO:0000313" key="2">
    <source>
        <dbReference type="Proteomes" id="UP000001732"/>
    </source>
</evidence>
<sequence>MRVKIVGHMAEVLSVPPEGLEVLLDAPITLGELVKRLWNVPFSLFMGAKVGDLKVSEEYVVTGHEEEIVLLSNGG</sequence>
<dbReference type="OrthoDB" id="9938759at2"/>
<organism evidence="1 2">
    <name type="scientific">Coprothermobacter proteolyticus (strain ATCC 35245 / DSM 5265 / OCM 4 / BT)</name>
    <dbReference type="NCBI Taxonomy" id="309798"/>
    <lineage>
        <taxon>Bacteria</taxon>
        <taxon>Pseudomonadati</taxon>
        <taxon>Coprothermobacterota</taxon>
        <taxon>Coprothermobacteria</taxon>
        <taxon>Coprothermobacterales</taxon>
        <taxon>Coprothermobacteraceae</taxon>
        <taxon>Coprothermobacter</taxon>
    </lineage>
</organism>
<dbReference type="AlphaFoldDB" id="B5Y7K0"/>
<dbReference type="STRING" id="309798.COPRO5265_0381"/>
<keyword evidence="2" id="KW-1185">Reference proteome</keyword>
<reference evidence="1 2" key="2">
    <citation type="journal article" date="2014" name="Genome Announc.">
        <title>Complete Genome Sequence of Coprothermobacter proteolyticus DSM 5265.</title>
        <authorList>
            <person name="Alexiev A."/>
            <person name="Coil D.A."/>
            <person name="Badger J.H."/>
            <person name="Enticknap J."/>
            <person name="Ward N."/>
            <person name="Robb F.T."/>
            <person name="Eisen J.A."/>
        </authorList>
    </citation>
    <scope>NUCLEOTIDE SEQUENCE [LARGE SCALE GENOMIC DNA]</scope>
    <source>
        <strain evidence="2">ATCC 35245 / DSM 5265 / OCM 4 / BT</strain>
    </source>
</reference>
<dbReference type="KEGG" id="cpo:COPRO5265_0381"/>
<evidence type="ECO:0000313" key="1">
    <source>
        <dbReference type="EMBL" id="ACI17683.1"/>
    </source>
</evidence>
<dbReference type="EMBL" id="CP001145">
    <property type="protein sequence ID" value="ACI17683.1"/>
    <property type="molecule type" value="Genomic_DNA"/>
</dbReference>